<dbReference type="PATRIC" id="fig|246196.56.peg.5193"/>
<dbReference type="CDD" id="cd06171">
    <property type="entry name" value="Sigma70_r4"/>
    <property type="match status" value="1"/>
</dbReference>
<evidence type="ECO:0000256" key="5">
    <source>
        <dbReference type="ARBA" id="ARBA00023163"/>
    </source>
</evidence>
<proteinExistence type="inferred from homology"/>
<dbReference type="Gene3D" id="1.10.10.10">
    <property type="entry name" value="Winged helix-like DNA-binding domain superfamily/Winged helix DNA-binding domain"/>
    <property type="match status" value="1"/>
</dbReference>
<dbReference type="InterPro" id="IPR007627">
    <property type="entry name" value="RNA_pol_sigma70_r2"/>
</dbReference>
<dbReference type="GO" id="GO:0016987">
    <property type="term" value="F:sigma factor activity"/>
    <property type="evidence" value="ECO:0007669"/>
    <property type="project" value="UniProtKB-KW"/>
</dbReference>
<reference evidence="9 10" key="2">
    <citation type="journal article" date="2009" name="Genome Res.">
        <title>Ortho-proteogenomics: multiple proteomes investigation through orthology and a new MS-based protocol.</title>
        <authorList>
            <person name="Gallien S."/>
            <person name="Perrodou E."/>
            <person name="Carapito C."/>
            <person name="Deshayes C."/>
            <person name="Reyrat J.M."/>
            <person name="Van Dorsselaer A."/>
            <person name="Poch O."/>
            <person name="Schaeffer C."/>
            <person name="Lecompte O."/>
        </authorList>
    </citation>
    <scope>NUCLEOTIDE SEQUENCE [LARGE SCALE GENOMIC DNA]</scope>
    <source>
        <strain evidence="10">ATCC 700084 / mc(2)155</strain>
    </source>
</reference>
<accession>I7G724</accession>
<evidence type="ECO:0000256" key="2">
    <source>
        <dbReference type="ARBA" id="ARBA00023015"/>
    </source>
</evidence>
<keyword evidence="2 6" id="KW-0805">Transcription regulation</keyword>
<evidence type="ECO:0000256" key="4">
    <source>
        <dbReference type="ARBA" id="ARBA00023125"/>
    </source>
</evidence>
<dbReference type="InterPro" id="IPR000838">
    <property type="entry name" value="RNA_pol_sigma70_ECF_CS"/>
</dbReference>
<name>I7G724_MYCS2</name>
<dbReference type="GO" id="GO:0003677">
    <property type="term" value="F:DNA binding"/>
    <property type="evidence" value="ECO:0007669"/>
    <property type="project" value="UniProtKB-KW"/>
</dbReference>
<dbReference type="PANTHER" id="PTHR43133">
    <property type="entry name" value="RNA POLYMERASE ECF-TYPE SIGMA FACTO"/>
    <property type="match status" value="1"/>
</dbReference>
<dbReference type="SUPFAM" id="SSF88946">
    <property type="entry name" value="Sigma2 domain of RNA polymerase sigma factors"/>
    <property type="match status" value="1"/>
</dbReference>
<dbReference type="InterPro" id="IPR013325">
    <property type="entry name" value="RNA_pol_sigma_r2"/>
</dbReference>
<evidence type="ECO:0000313" key="9">
    <source>
        <dbReference type="EMBL" id="AFP41522.1"/>
    </source>
</evidence>
<dbReference type="InterPro" id="IPR007630">
    <property type="entry name" value="RNA_pol_sigma70_r4"/>
</dbReference>
<dbReference type="PROSITE" id="PS01063">
    <property type="entry name" value="SIGMA70_ECF"/>
    <property type="match status" value="1"/>
</dbReference>
<comment type="similarity">
    <text evidence="1 6">Belongs to the sigma-70 factor family. ECF subfamily.</text>
</comment>
<keyword evidence="3 6" id="KW-0731">Sigma factor</keyword>
<dbReference type="InterPro" id="IPR039425">
    <property type="entry name" value="RNA_pol_sigma-70-like"/>
</dbReference>
<dbReference type="EMBL" id="CP001663">
    <property type="protein sequence ID" value="AFP41522.1"/>
    <property type="molecule type" value="Genomic_DNA"/>
</dbReference>
<dbReference type="SUPFAM" id="SSF88659">
    <property type="entry name" value="Sigma3 and sigma4 domains of RNA polymerase sigma factors"/>
    <property type="match status" value="1"/>
</dbReference>
<dbReference type="PANTHER" id="PTHR43133:SF52">
    <property type="entry name" value="ECF RNA POLYMERASE SIGMA FACTOR SIGL"/>
    <property type="match status" value="1"/>
</dbReference>
<evidence type="ECO:0000313" key="10">
    <source>
        <dbReference type="Proteomes" id="UP000006158"/>
    </source>
</evidence>
<dbReference type="InterPro" id="IPR036388">
    <property type="entry name" value="WH-like_DNA-bd_sf"/>
</dbReference>
<dbReference type="Pfam" id="PF04542">
    <property type="entry name" value="Sigma70_r2"/>
    <property type="match status" value="1"/>
</dbReference>
<dbReference type="InterPro" id="IPR013324">
    <property type="entry name" value="RNA_pol_sigma_r3/r4-like"/>
</dbReference>
<dbReference type="Pfam" id="PF04545">
    <property type="entry name" value="Sigma70_r4"/>
    <property type="match status" value="1"/>
</dbReference>
<sequence length="186" mass="21251">MVSESNGLRRCRMLAVEQPTERMLELYANHVDPLRRYAFRLTSNQTRSEDIVQETFLRAWRHLQNNDGDLPLRSWLFTVARNIVIDGSRSARVRYEVSSPDTPEVPDRMGADEVNAALDRILVAEAMAQLPESHRAVLSRSFYLGWTTGRIAEDLGIAEGTVKSRLHYSLKRLRLILAEMGCHARS</sequence>
<dbReference type="InterPro" id="IPR014284">
    <property type="entry name" value="RNA_pol_sigma-70_dom"/>
</dbReference>
<keyword evidence="4 6" id="KW-0238">DNA-binding</keyword>
<dbReference type="GO" id="GO:0006352">
    <property type="term" value="P:DNA-templated transcription initiation"/>
    <property type="evidence" value="ECO:0007669"/>
    <property type="project" value="InterPro"/>
</dbReference>
<reference evidence="9 10" key="1">
    <citation type="journal article" date="2007" name="Genome Biol.">
        <title>Interrupted coding sequences in Mycobacterium smegmatis: authentic mutations or sequencing errors?</title>
        <authorList>
            <person name="Deshayes C."/>
            <person name="Perrodou E."/>
            <person name="Gallien S."/>
            <person name="Euphrasie D."/>
            <person name="Schaeffer C."/>
            <person name="Van-Dorsselaer A."/>
            <person name="Poch O."/>
            <person name="Lecompte O."/>
            <person name="Reyrat J.M."/>
        </authorList>
    </citation>
    <scope>NUCLEOTIDE SEQUENCE [LARGE SCALE GENOMIC DNA]</scope>
    <source>
        <strain evidence="10">ATCC 700084 / mc(2)155</strain>
    </source>
</reference>
<gene>
    <name evidence="9" type="primary">sigL</name>
    <name evidence="9" type="ordered locus">MSMEI_5078</name>
</gene>
<evidence type="ECO:0000256" key="6">
    <source>
        <dbReference type="RuleBase" id="RU000716"/>
    </source>
</evidence>
<evidence type="ECO:0000256" key="1">
    <source>
        <dbReference type="ARBA" id="ARBA00010641"/>
    </source>
</evidence>
<evidence type="ECO:0000256" key="3">
    <source>
        <dbReference type="ARBA" id="ARBA00023082"/>
    </source>
</evidence>
<feature type="domain" description="RNA polymerase sigma-70 region 2" evidence="7">
    <location>
        <begin position="26"/>
        <end position="92"/>
    </location>
</feature>
<dbReference type="Proteomes" id="UP000006158">
    <property type="component" value="Chromosome"/>
</dbReference>
<dbReference type="NCBIfam" id="NF007227">
    <property type="entry name" value="PRK09645.1"/>
    <property type="match status" value="1"/>
</dbReference>
<keyword evidence="5 6" id="KW-0804">Transcription</keyword>
<evidence type="ECO:0000259" key="8">
    <source>
        <dbReference type="Pfam" id="PF04545"/>
    </source>
</evidence>
<dbReference type="KEGG" id="msg:MSMEI_5078"/>
<feature type="domain" description="RNA polymerase sigma-70 region 4" evidence="8">
    <location>
        <begin position="126"/>
        <end position="174"/>
    </location>
</feature>
<protein>
    <recommendedName>
        <fullName evidence="6">RNA polymerase sigma factor</fullName>
    </recommendedName>
</protein>
<dbReference type="AlphaFoldDB" id="I7G724"/>
<dbReference type="NCBIfam" id="TIGR02937">
    <property type="entry name" value="sigma70-ECF"/>
    <property type="match status" value="1"/>
</dbReference>
<evidence type="ECO:0000259" key="7">
    <source>
        <dbReference type="Pfam" id="PF04542"/>
    </source>
</evidence>
<organism evidence="9 10">
    <name type="scientific">Mycolicibacterium smegmatis (strain ATCC 700084 / mc(2)155)</name>
    <name type="common">Mycobacterium smegmatis</name>
    <dbReference type="NCBI Taxonomy" id="246196"/>
    <lineage>
        <taxon>Bacteria</taxon>
        <taxon>Bacillati</taxon>
        <taxon>Actinomycetota</taxon>
        <taxon>Actinomycetes</taxon>
        <taxon>Mycobacteriales</taxon>
        <taxon>Mycobacteriaceae</taxon>
        <taxon>Mycolicibacterium</taxon>
    </lineage>
</organism>
<dbReference type="Gene3D" id="1.10.1740.10">
    <property type="match status" value="1"/>
</dbReference>